<evidence type="ECO:0000313" key="4">
    <source>
        <dbReference type="EMBL" id="QKJ28751.1"/>
    </source>
</evidence>
<dbReference type="InterPro" id="IPR036514">
    <property type="entry name" value="SGNH_hydro_sf"/>
</dbReference>
<dbReference type="Gene3D" id="3.40.50.1110">
    <property type="entry name" value="SGNH hydrolase"/>
    <property type="match status" value="1"/>
</dbReference>
<feature type="domain" description="SGNH hydrolase-type esterase" evidence="3">
    <location>
        <begin position="32"/>
        <end position="205"/>
    </location>
</feature>
<reference evidence="4 5" key="1">
    <citation type="submission" date="2020-05" db="EMBL/GenBank/DDBJ databases">
        <title>Mucilaginibacter mali sp. nov.</title>
        <authorList>
            <person name="Kim H.S."/>
            <person name="Lee K.C."/>
            <person name="Suh M.K."/>
            <person name="Kim J.-S."/>
            <person name="Han K.-I."/>
            <person name="Eom M.K."/>
            <person name="Shin Y.K."/>
            <person name="Lee J.-S."/>
        </authorList>
    </citation>
    <scope>NUCLEOTIDE SEQUENCE [LARGE SCALE GENOMIC DNA]</scope>
    <source>
        <strain evidence="4 5">G2-14</strain>
    </source>
</reference>
<dbReference type="Pfam" id="PF13472">
    <property type="entry name" value="Lipase_GDSL_2"/>
    <property type="match status" value="1"/>
</dbReference>
<protein>
    <submittedName>
        <fullName evidence="4">Rhamnogalacturonan acetylesterase</fullName>
    </submittedName>
</protein>
<organism evidence="4 5">
    <name type="scientific">Mucilaginibacter mali</name>
    <dbReference type="NCBI Taxonomy" id="2740462"/>
    <lineage>
        <taxon>Bacteria</taxon>
        <taxon>Pseudomonadati</taxon>
        <taxon>Bacteroidota</taxon>
        <taxon>Sphingobacteriia</taxon>
        <taxon>Sphingobacteriales</taxon>
        <taxon>Sphingobacteriaceae</taxon>
        <taxon>Mucilaginibacter</taxon>
    </lineage>
</organism>
<evidence type="ECO:0000256" key="2">
    <source>
        <dbReference type="ARBA" id="ARBA00022801"/>
    </source>
</evidence>
<evidence type="ECO:0000259" key="3">
    <source>
        <dbReference type="Pfam" id="PF13472"/>
    </source>
</evidence>
<dbReference type="RefSeq" id="WP_173413450.1">
    <property type="nucleotide sequence ID" value="NZ_CP054139.1"/>
</dbReference>
<keyword evidence="2" id="KW-0378">Hydrolase</keyword>
<dbReference type="SUPFAM" id="SSF52266">
    <property type="entry name" value="SGNH hydrolase"/>
    <property type="match status" value="1"/>
</dbReference>
<dbReference type="AlphaFoldDB" id="A0A7D4Q5R2"/>
<dbReference type="EMBL" id="CP054139">
    <property type="protein sequence ID" value="QKJ28751.1"/>
    <property type="molecule type" value="Genomic_DNA"/>
</dbReference>
<dbReference type="KEGG" id="mmab:HQ865_02910"/>
<dbReference type="InterPro" id="IPR037459">
    <property type="entry name" value="RhgT-like"/>
</dbReference>
<comment type="similarity">
    <text evidence="1">Belongs to the 'GDSL' lipolytic enzyme family.</text>
</comment>
<sequence>MHKYKLLLVAAVAVLSSFIILKPKEKPTLWLIGDSTVRNGTYGRGDGGLWGWGSFIQNLFDTTKVSVQNKAFGGTSSRSFWTGGFWSKVEPYIKPGDVVLIQFGHNDNSPSTLRGIGEDSAEVTNPRTKQTEMVHTFGWNLRKYIRETRAKGGTPIILTLVPRNMWKDGKVDRVAAEYVEWDKQVAAQEKVDVIDLNKIIADHYDELGRDKVMAEYFTPKDHTHTIEAGAKFNAACVVEGLKGLKRDPLKKFYLDNRN</sequence>
<proteinExistence type="inferred from homology"/>
<name>A0A7D4Q5R2_9SPHI</name>
<dbReference type="InterPro" id="IPR013830">
    <property type="entry name" value="SGNH_hydro"/>
</dbReference>
<evidence type="ECO:0000256" key="1">
    <source>
        <dbReference type="ARBA" id="ARBA00008668"/>
    </source>
</evidence>
<accession>A0A7D4Q5R2</accession>
<dbReference type="GO" id="GO:0016788">
    <property type="term" value="F:hydrolase activity, acting on ester bonds"/>
    <property type="evidence" value="ECO:0007669"/>
    <property type="project" value="UniProtKB-ARBA"/>
</dbReference>
<evidence type="ECO:0000313" key="5">
    <source>
        <dbReference type="Proteomes" id="UP000505355"/>
    </source>
</evidence>
<dbReference type="Proteomes" id="UP000505355">
    <property type="component" value="Chromosome"/>
</dbReference>
<keyword evidence="5" id="KW-1185">Reference proteome</keyword>
<dbReference type="CDD" id="cd01821">
    <property type="entry name" value="Rhamnogalacturan_acetylesterase_like"/>
    <property type="match status" value="1"/>
</dbReference>
<dbReference type="PANTHER" id="PTHR43695">
    <property type="entry name" value="PUTATIVE (AFU_ORTHOLOGUE AFUA_2G17250)-RELATED"/>
    <property type="match status" value="1"/>
</dbReference>
<gene>
    <name evidence="4" type="ORF">HQ865_02910</name>
</gene>
<dbReference type="PANTHER" id="PTHR43695:SF1">
    <property type="entry name" value="RHAMNOGALACTURONAN ACETYLESTERASE"/>
    <property type="match status" value="1"/>
</dbReference>